<dbReference type="RefSeq" id="WP_061079619.1">
    <property type="nucleotide sequence ID" value="NZ_JAAXPG010000009.1"/>
</dbReference>
<dbReference type="InterPro" id="IPR007554">
    <property type="entry name" value="Glycerophosphate_synth"/>
</dbReference>
<proteinExistence type="inferred from homology"/>
<dbReference type="AlphaFoldDB" id="A0A7X6MCJ1"/>
<evidence type="ECO:0000313" key="8">
    <source>
        <dbReference type="EMBL" id="NKY98327.1"/>
    </source>
</evidence>
<evidence type="ECO:0000256" key="1">
    <source>
        <dbReference type="ARBA" id="ARBA00004202"/>
    </source>
</evidence>
<evidence type="ECO:0000256" key="5">
    <source>
        <dbReference type="ARBA" id="ARBA00022944"/>
    </source>
</evidence>
<sequence length="1176" mass="134214">MSPKLSVVVPFYNVEEYFDACLASVARQTLGDLEVVMVDDGSPDQSLAIAERWAARDERFRVVRQENQGLGPARNTGARHAQGEYLAFLDSDDVLPVNAYELLVSSLEKTGSDFASGNVVRFNSRGTYPSDMHQGLFRNTRLKTHVSKENALLRDRIACNKVFRTSFWRAEGFEFPPGRYEDVPVIVPAHAQARSVDILRHTVYHYRAREGGNASITQQRTDPANMRARVLSVTSASQSLGSAGHHALRRAYDSRVLVDDFWIFMRLLPLVTEEFRQEFAELVIAYVDKIDPGILDELPASSRLQYWLLRHGRMEELMAVIGYGRGVREAVRHGGHWYGNYPYFQDPEVGVPDGVYQLDQELTLRTVVTELYWRADRLHLSGYAAINHIGAPSREANRITLRLKHTRLGLTKTLPVRQFADPAANNRIGQSRSVEWSAFETTIDLSRLRVAGMLVRGTWEVTVQVQGQGVTREGPLGEAKKDGVLRPAGAYFVGDSTRVLPTFEAGGRFMVRVEKKYALHRRDWIEDGHWHVECELPRGGTIDEPVLEVVRRVGSLRHSYPMTLHEDADGRRYLGASVPLETLVSFPDAAEGASEDESGSVWSEELDWELRVVPKAKRSEQFNLVVSADFEEHRARVGRSELVVTRSKHGALLLVDRLPRMVIQRYRWTDTGTLHMIGDYNGDPEERPTSLQLRKRLSHLVHSFPVTWVDNTFTVKIEPGRTSAWGEERGLPRGRWDLVVHRQDGTENPVMLNRHLGGTEHDDHRHHRQRFTILPRRLYEMSLRVQADYTGEEGSGFGRLRLREELYPRLREEPLRDMVLFESYFGKQFSCNPKAVYEELRARNTEMELVWATDDGSLRIPDGGRTVLIGSAEHLEALAQARFIVSNCGIQHWYVKREGQVYLQTWHGSPLKKVGLDVSNASFDRAQERLRRLADDAQKWDVLLSQSAFTTPIMRRAMAYEGEVAEIGYPRNDALHAPDADERAKRVREALGIAPDKRVVLYAPTWRDEGNTASGTYQFDLRLDVERMREKLGDDHVVLLRLHHLINRHHVTREDEFVKDVSSYPDVNDLCLASDVLISDYSSLMFDYAGTGRPILVYGYDYEQYRDHTRGLSFDLEEYGPGPILRDTEEIVEALVDLEGHREKSKKQYETFRELFCPYEDGKSAARAVDLLLSKR</sequence>
<keyword evidence="4 8" id="KW-0808">Transferase</keyword>
<dbReference type="InterPro" id="IPR001173">
    <property type="entry name" value="Glyco_trans_2-like"/>
</dbReference>
<evidence type="ECO:0000256" key="6">
    <source>
        <dbReference type="ARBA" id="ARBA00023136"/>
    </source>
</evidence>
<dbReference type="Proteomes" id="UP000553209">
    <property type="component" value="Unassembled WGS sequence"/>
</dbReference>
<reference evidence="8 9" key="1">
    <citation type="submission" date="2020-04" db="EMBL/GenBank/DDBJ databases">
        <title>MicrobeNet Type strains.</title>
        <authorList>
            <person name="Nicholson A.C."/>
        </authorList>
    </citation>
    <scope>NUCLEOTIDE SEQUENCE [LARGE SCALE GENOMIC DNA]</scope>
    <source>
        <strain evidence="8 9">ATCC 23612</strain>
    </source>
</reference>
<gene>
    <name evidence="8" type="ORF">HGB44_11785</name>
</gene>
<dbReference type="GO" id="GO:0019350">
    <property type="term" value="P:teichoic acid biosynthetic process"/>
    <property type="evidence" value="ECO:0007669"/>
    <property type="project" value="UniProtKB-KW"/>
</dbReference>
<evidence type="ECO:0000256" key="2">
    <source>
        <dbReference type="ARBA" id="ARBA00010488"/>
    </source>
</evidence>
<dbReference type="Gene3D" id="3.40.50.12580">
    <property type="match status" value="1"/>
</dbReference>
<dbReference type="PANTHER" id="PTHR37316">
    <property type="entry name" value="TEICHOIC ACID GLYCEROL-PHOSPHATE PRIMASE"/>
    <property type="match status" value="1"/>
</dbReference>
<protein>
    <submittedName>
        <fullName evidence="8">Bifunctional glycosyltransferase family 2 protein/CDP-glycerol:glycerophosphate glycerophosphotransferase</fullName>
    </submittedName>
</protein>
<evidence type="ECO:0000313" key="9">
    <source>
        <dbReference type="Proteomes" id="UP000553209"/>
    </source>
</evidence>
<comment type="subcellular location">
    <subcellularLocation>
        <location evidence="1">Cell membrane</location>
        <topology evidence="1">Peripheral membrane protein</topology>
    </subcellularLocation>
</comment>
<dbReference type="InterPro" id="IPR029044">
    <property type="entry name" value="Nucleotide-diphossugar_trans"/>
</dbReference>
<dbReference type="GO" id="GO:0047355">
    <property type="term" value="F:CDP-glycerol glycerophosphotransferase activity"/>
    <property type="evidence" value="ECO:0007669"/>
    <property type="project" value="InterPro"/>
</dbReference>
<dbReference type="PANTHER" id="PTHR37316:SF3">
    <property type="entry name" value="TEICHOIC ACID GLYCEROL-PHOSPHATE TRANSFERASE"/>
    <property type="match status" value="1"/>
</dbReference>
<organism evidence="8 9">
    <name type="scientific">Nocardiopsis alborubida</name>
    <dbReference type="NCBI Taxonomy" id="146802"/>
    <lineage>
        <taxon>Bacteria</taxon>
        <taxon>Bacillati</taxon>
        <taxon>Actinomycetota</taxon>
        <taxon>Actinomycetes</taxon>
        <taxon>Streptosporangiales</taxon>
        <taxon>Nocardiopsidaceae</taxon>
        <taxon>Nocardiopsis</taxon>
    </lineage>
</organism>
<evidence type="ECO:0000256" key="4">
    <source>
        <dbReference type="ARBA" id="ARBA00022679"/>
    </source>
</evidence>
<evidence type="ECO:0000259" key="7">
    <source>
        <dbReference type="Pfam" id="PF00535"/>
    </source>
</evidence>
<name>A0A7X6MCJ1_9ACTN</name>
<dbReference type="Pfam" id="PF00535">
    <property type="entry name" value="Glycos_transf_2"/>
    <property type="match status" value="1"/>
</dbReference>
<dbReference type="Pfam" id="PF04464">
    <property type="entry name" value="Glyphos_transf"/>
    <property type="match status" value="1"/>
</dbReference>
<dbReference type="SUPFAM" id="SSF53448">
    <property type="entry name" value="Nucleotide-diphospho-sugar transferases"/>
    <property type="match status" value="1"/>
</dbReference>
<dbReference type="SUPFAM" id="SSF53756">
    <property type="entry name" value="UDP-Glycosyltransferase/glycogen phosphorylase"/>
    <property type="match status" value="1"/>
</dbReference>
<keyword evidence="6" id="KW-0472">Membrane</keyword>
<keyword evidence="5" id="KW-0777">Teichoic acid biosynthesis</keyword>
<dbReference type="EMBL" id="JAAXPG010000009">
    <property type="protein sequence ID" value="NKY98327.1"/>
    <property type="molecule type" value="Genomic_DNA"/>
</dbReference>
<comment type="similarity">
    <text evidence="2">Belongs to the CDP-glycerol glycerophosphotransferase family.</text>
</comment>
<evidence type="ECO:0000256" key="3">
    <source>
        <dbReference type="ARBA" id="ARBA00022475"/>
    </source>
</evidence>
<keyword evidence="9" id="KW-1185">Reference proteome</keyword>
<dbReference type="Gene3D" id="3.40.50.11820">
    <property type="match status" value="1"/>
</dbReference>
<feature type="domain" description="Glycosyltransferase 2-like" evidence="7">
    <location>
        <begin position="6"/>
        <end position="166"/>
    </location>
</feature>
<accession>A0A7X6MCJ1</accession>
<dbReference type="Gene3D" id="3.90.550.10">
    <property type="entry name" value="Spore Coat Polysaccharide Biosynthesis Protein SpsA, Chain A"/>
    <property type="match status" value="1"/>
</dbReference>
<dbReference type="CDD" id="cd00761">
    <property type="entry name" value="Glyco_tranf_GTA_type"/>
    <property type="match status" value="1"/>
</dbReference>
<dbReference type="GO" id="GO:0005886">
    <property type="term" value="C:plasma membrane"/>
    <property type="evidence" value="ECO:0007669"/>
    <property type="project" value="UniProtKB-SubCell"/>
</dbReference>
<dbReference type="InterPro" id="IPR043149">
    <property type="entry name" value="TagF_N"/>
</dbReference>
<dbReference type="InterPro" id="IPR051612">
    <property type="entry name" value="Teichoic_Acid_Biosynth"/>
</dbReference>
<keyword evidence="3" id="KW-1003">Cell membrane</keyword>
<comment type="caution">
    <text evidence="8">The sequence shown here is derived from an EMBL/GenBank/DDBJ whole genome shotgun (WGS) entry which is preliminary data.</text>
</comment>
<dbReference type="InterPro" id="IPR043148">
    <property type="entry name" value="TagF_C"/>
</dbReference>